<dbReference type="InterPro" id="IPR010038">
    <property type="entry name" value="MoaD_arc-typ"/>
</dbReference>
<dbReference type="NCBIfam" id="TIGR01682">
    <property type="entry name" value="moaD"/>
    <property type="match status" value="1"/>
</dbReference>
<keyword evidence="1" id="KW-0547">Nucleotide-binding</keyword>
<dbReference type="Proteomes" id="UP000601736">
    <property type="component" value="Unassembled WGS sequence"/>
</dbReference>
<dbReference type="AlphaFoldDB" id="A0A8H8YZZ1"/>
<dbReference type="GO" id="GO:0000166">
    <property type="term" value="F:nucleotide binding"/>
    <property type="evidence" value="ECO:0007669"/>
    <property type="project" value="UniProtKB-KW"/>
</dbReference>
<dbReference type="EMBL" id="CAJNAP010000021">
    <property type="protein sequence ID" value="CAE6508096.1"/>
    <property type="molecule type" value="Genomic_DNA"/>
</dbReference>
<dbReference type="SUPFAM" id="SSF54285">
    <property type="entry name" value="MoaD/ThiS"/>
    <property type="match status" value="1"/>
</dbReference>
<dbReference type="RefSeq" id="WP_204799974.1">
    <property type="nucleotide sequence ID" value="NZ_CAJNAP010000021.1"/>
</dbReference>
<dbReference type="GO" id="GO:1990133">
    <property type="term" value="C:molybdopterin adenylyltransferase complex"/>
    <property type="evidence" value="ECO:0007669"/>
    <property type="project" value="TreeGrafter"/>
</dbReference>
<dbReference type="InterPro" id="IPR012675">
    <property type="entry name" value="Beta-grasp_dom_sf"/>
</dbReference>
<dbReference type="NCBIfam" id="TIGR01687">
    <property type="entry name" value="moaD_arch"/>
    <property type="match status" value="1"/>
</dbReference>
<dbReference type="InterPro" id="IPR016155">
    <property type="entry name" value="Mopterin_synth/thiamin_S_b"/>
</dbReference>
<dbReference type="Gene3D" id="3.10.20.30">
    <property type="match status" value="1"/>
</dbReference>
<dbReference type="GO" id="GO:0006777">
    <property type="term" value="P:Mo-molybdopterin cofactor biosynthetic process"/>
    <property type="evidence" value="ECO:0007669"/>
    <property type="project" value="InterPro"/>
</dbReference>
<name>A0A8H8YZZ1_9PROT</name>
<dbReference type="PANTHER" id="PTHR33359:SF1">
    <property type="entry name" value="MOLYBDOPTERIN SYNTHASE SULFUR CARRIER SUBUNIT"/>
    <property type="match status" value="1"/>
</dbReference>
<evidence type="ECO:0000313" key="5">
    <source>
        <dbReference type="Proteomes" id="UP000601736"/>
    </source>
</evidence>
<sequence length="80" mass="8982">MRVIHVTYFAALRDATGFAEETLKTEAKTVKALFQELAAKYRWPLSDTDIRFAINDRYHPADTVLNEGDKIVFIPPVAGG</sequence>
<evidence type="ECO:0000313" key="4">
    <source>
        <dbReference type="EMBL" id="CAE6508096.1"/>
    </source>
</evidence>
<dbReference type="InterPro" id="IPR044672">
    <property type="entry name" value="MOCS2A"/>
</dbReference>
<protein>
    <recommendedName>
        <fullName evidence="3">Molybdopterin synthase sulfur carrier subunit</fullName>
    </recommendedName>
</protein>
<dbReference type="PANTHER" id="PTHR33359">
    <property type="entry name" value="MOLYBDOPTERIN SYNTHASE SULFUR CARRIER SUBUNIT"/>
    <property type="match status" value="1"/>
</dbReference>
<evidence type="ECO:0000256" key="3">
    <source>
        <dbReference type="ARBA" id="ARBA00024247"/>
    </source>
</evidence>
<accession>A0A8H8YZZ1</accession>
<evidence type="ECO:0000256" key="1">
    <source>
        <dbReference type="ARBA" id="ARBA00022741"/>
    </source>
</evidence>
<comment type="similarity">
    <text evidence="2">Belongs to the MoaD family.</text>
</comment>
<reference evidence="4" key="1">
    <citation type="submission" date="2021-02" db="EMBL/GenBank/DDBJ databases">
        <authorList>
            <person name="Han P."/>
        </authorList>
    </citation>
    <scope>NUCLEOTIDE SEQUENCE</scope>
    <source>
        <strain evidence="4">Nitrosomonas nitrosa 18-3D</strain>
    </source>
</reference>
<dbReference type="Pfam" id="PF02597">
    <property type="entry name" value="ThiS"/>
    <property type="match status" value="1"/>
</dbReference>
<proteinExistence type="inferred from homology"/>
<dbReference type="InterPro" id="IPR003749">
    <property type="entry name" value="ThiS/MoaD-like"/>
</dbReference>
<dbReference type="UniPathway" id="UPA00344"/>
<evidence type="ECO:0000256" key="2">
    <source>
        <dbReference type="ARBA" id="ARBA00024200"/>
    </source>
</evidence>
<organism evidence="4 5">
    <name type="scientific">Nitrosomonas nitrosa</name>
    <dbReference type="NCBI Taxonomy" id="52442"/>
    <lineage>
        <taxon>Bacteria</taxon>
        <taxon>Pseudomonadati</taxon>
        <taxon>Pseudomonadota</taxon>
        <taxon>Betaproteobacteria</taxon>
        <taxon>Nitrosomonadales</taxon>
        <taxon>Nitrosomonadaceae</taxon>
        <taxon>Nitrosomonas</taxon>
    </lineage>
</organism>
<dbReference type="CDD" id="cd00754">
    <property type="entry name" value="Ubl_MoaD"/>
    <property type="match status" value="1"/>
</dbReference>
<gene>
    <name evidence="4" type="ORF">NMYAN_280025</name>
</gene>
<comment type="caution">
    <text evidence="4">The sequence shown here is derived from an EMBL/GenBank/DDBJ whole genome shotgun (WGS) entry which is preliminary data.</text>
</comment>